<name>A0A2B8BH11_9PROT</name>
<feature type="transmembrane region" description="Helical" evidence="8">
    <location>
        <begin position="94"/>
        <end position="116"/>
    </location>
</feature>
<dbReference type="PROSITE" id="PS50928">
    <property type="entry name" value="ABC_TM1"/>
    <property type="match status" value="1"/>
</dbReference>
<evidence type="ECO:0000313" key="10">
    <source>
        <dbReference type="EMBL" id="PGH57175.1"/>
    </source>
</evidence>
<feature type="transmembrane region" description="Helical" evidence="8">
    <location>
        <begin position="55"/>
        <end position="82"/>
    </location>
</feature>
<proteinExistence type="inferred from homology"/>
<sequence length="261" mass="27176">MPIVTALYLLYLAAPIALLAIGSVGQSWTNSLLPSGLTAGWYGQLWSDASFRRAFTVSLTVCAATCAVTALIGVPLAYAIYGASRRGVRAAARVLFLLPVAAPPLVLGFGFILVFSSDSLPFLGSGWLLVAGHVVSTLPYLMQALVADMRHLDLVTLETAAESLGAGFRQRLFGIVIPSLRQSLSSGLIMVAALSIGEFQLSNLIAGFLSRPYPVVLLQAFYGATGFACAGTMLLLLLAVLSALASASAGRGLPSRKGTPS</sequence>
<dbReference type="EMBL" id="PDKW01000040">
    <property type="protein sequence ID" value="PGH57175.1"/>
    <property type="molecule type" value="Genomic_DNA"/>
</dbReference>
<evidence type="ECO:0000256" key="1">
    <source>
        <dbReference type="ARBA" id="ARBA00004429"/>
    </source>
</evidence>
<dbReference type="OrthoDB" id="9783270at2"/>
<dbReference type="GO" id="GO:0005886">
    <property type="term" value="C:plasma membrane"/>
    <property type="evidence" value="ECO:0007669"/>
    <property type="project" value="UniProtKB-SubCell"/>
</dbReference>
<protein>
    <submittedName>
        <fullName evidence="10">ABC transporter permease</fullName>
    </submittedName>
</protein>
<comment type="subcellular location">
    <subcellularLocation>
        <location evidence="1">Cell inner membrane</location>
        <topology evidence="1">Multi-pass membrane protein</topology>
    </subcellularLocation>
    <subcellularLocation>
        <location evidence="8">Cell membrane</location>
        <topology evidence="8">Multi-pass membrane protein</topology>
    </subcellularLocation>
</comment>
<evidence type="ECO:0000256" key="2">
    <source>
        <dbReference type="ARBA" id="ARBA00022448"/>
    </source>
</evidence>
<feature type="transmembrane region" description="Helical" evidence="8">
    <location>
        <begin position="188"/>
        <end position="209"/>
    </location>
</feature>
<dbReference type="PANTHER" id="PTHR43357:SF4">
    <property type="entry name" value="INNER MEMBRANE ABC TRANSPORTER PERMEASE PROTEIN YDCV"/>
    <property type="match status" value="1"/>
</dbReference>
<keyword evidence="4" id="KW-0997">Cell inner membrane</keyword>
<dbReference type="Pfam" id="PF00528">
    <property type="entry name" value="BPD_transp_1"/>
    <property type="match status" value="1"/>
</dbReference>
<dbReference type="RefSeq" id="WP_098736626.1">
    <property type="nucleotide sequence ID" value="NZ_PDKW01000040.1"/>
</dbReference>
<feature type="transmembrane region" description="Helical" evidence="8">
    <location>
        <begin position="122"/>
        <end position="142"/>
    </location>
</feature>
<keyword evidence="7 8" id="KW-0472">Membrane</keyword>
<evidence type="ECO:0000256" key="6">
    <source>
        <dbReference type="ARBA" id="ARBA00022989"/>
    </source>
</evidence>
<dbReference type="SUPFAM" id="SSF161098">
    <property type="entry name" value="MetI-like"/>
    <property type="match status" value="1"/>
</dbReference>
<evidence type="ECO:0000256" key="8">
    <source>
        <dbReference type="RuleBase" id="RU363032"/>
    </source>
</evidence>
<dbReference type="CDD" id="cd06261">
    <property type="entry name" value="TM_PBP2"/>
    <property type="match status" value="1"/>
</dbReference>
<feature type="transmembrane region" description="Helical" evidence="8">
    <location>
        <begin position="221"/>
        <end position="247"/>
    </location>
</feature>
<accession>A0A2B8BH11</accession>
<evidence type="ECO:0000256" key="4">
    <source>
        <dbReference type="ARBA" id="ARBA00022519"/>
    </source>
</evidence>
<dbReference type="PANTHER" id="PTHR43357">
    <property type="entry name" value="INNER MEMBRANE ABC TRANSPORTER PERMEASE PROTEIN YDCV"/>
    <property type="match status" value="1"/>
</dbReference>
<keyword evidence="2 8" id="KW-0813">Transport</keyword>
<evidence type="ECO:0000256" key="5">
    <source>
        <dbReference type="ARBA" id="ARBA00022692"/>
    </source>
</evidence>
<evidence type="ECO:0000313" key="11">
    <source>
        <dbReference type="Proteomes" id="UP000225379"/>
    </source>
</evidence>
<comment type="similarity">
    <text evidence="8">Belongs to the binding-protein-dependent transport system permease family.</text>
</comment>
<gene>
    <name evidence="10" type="ORF">CRT60_11910</name>
</gene>
<keyword evidence="5 8" id="KW-0812">Transmembrane</keyword>
<dbReference type="Gene3D" id="1.10.3720.10">
    <property type="entry name" value="MetI-like"/>
    <property type="match status" value="1"/>
</dbReference>
<dbReference type="InterPro" id="IPR000515">
    <property type="entry name" value="MetI-like"/>
</dbReference>
<feature type="domain" description="ABC transmembrane type-1" evidence="9">
    <location>
        <begin position="55"/>
        <end position="246"/>
    </location>
</feature>
<dbReference type="Proteomes" id="UP000225379">
    <property type="component" value="Unassembled WGS sequence"/>
</dbReference>
<keyword evidence="6 8" id="KW-1133">Transmembrane helix</keyword>
<evidence type="ECO:0000256" key="3">
    <source>
        <dbReference type="ARBA" id="ARBA00022475"/>
    </source>
</evidence>
<keyword evidence="3" id="KW-1003">Cell membrane</keyword>
<keyword evidence="11" id="KW-1185">Reference proteome</keyword>
<dbReference type="AlphaFoldDB" id="A0A2B8BH11"/>
<reference evidence="11" key="1">
    <citation type="submission" date="2017-10" db="EMBL/GenBank/DDBJ databases">
        <authorList>
            <person name="Kravchenko I.K."/>
            <person name="Grouzdev D.S."/>
        </authorList>
    </citation>
    <scope>NUCLEOTIDE SEQUENCE [LARGE SCALE GENOMIC DNA]</scope>
    <source>
        <strain evidence="11">B2</strain>
    </source>
</reference>
<comment type="caution">
    <text evidence="10">The sequence shown here is derived from an EMBL/GenBank/DDBJ whole genome shotgun (WGS) entry which is preliminary data.</text>
</comment>
<evidence type="ECO:0000256" key="7">
    <source>
        <dbReference type="ARBA" id="ARBA00023136"/>
    </source>
</evidence>
<organism evidence="10 11">
    <name type="scientific">Azospirillum palustre</name>
    <dbReference type="NCBI Taxonomy" id="2044885"/>
    <lineage>
        <taxon>Bacteria</taxon>
        <taxon>Pseudomonadati</taxon>
        <taxon>Pseudomonadota</taxon>
        <taxon>Alphaproteobacteria</taxon>
        <taxon>Rhodospirillales</taxon>
        <taxon>Azospirillaceae</taxon>
        <taxon>Azospirillum</taxon>
    </lineage>
</organism>
<dbReference type="InterPro" id="IPR035906">
    <property type="entry name" value="MetI-like_sf"/>
</dbReference>
<evidence type="ECO:0000259" key="9">
    <source>
        <dbReference type="PROSITE" id="PS50928"/>
    </source>
</evidence>
<dbReference type="GO" id="GO:0055085">
    <property type="term" value="P:transmembrane transport"/>
    <property type="evidence" value="ECO:0007669"/>
    <property type="project" value="InterPro"/>
</dbReference>